<dbReference type="OMA" id="WRPQQST"/>
<proteinExistence type="predicted"/>
<organism evidence="4">
    <name type="scientific">Triticum urartu</name>
    <name type="common">Red wild einkorn</name>
    <name type="synonym">Crithodium urartu</name>
    <dbReference type="NCBI Taxonomy" id="4572"/>
    <lineage>
        <taxon>Eukaryota</taxon>
        <taxon>Viridiplantae</taxon>
        <taxon>Streptophyta</taxon>
        <taxon>Embryophyta</taxon>
        <taxon>Tracheophyta</taxon>
        <taxon>Spermatophyta</taxon>
        <taxon>Magnoliopsida</taxon>
        <taxon>Liliopsida</taxon>
        <taxon>Poales</taxon>
        <taxon>Poaceae</taxon>
        <taxon>BOP clade</taxon>
        <taxon>Pooideae</taxon>
        <taxon>Triticodae</taxon>
        <taxon>Triticeae</taxon>
        <taxon>Triticinae</taxon>
        <taxon>Triticum</taxon>
    </lineage>
</organism>
<dbReference type="GO" id="GO:0008270">
    <property type="term" value="F:zinc ion binding"/>
    <property type="evidence" value="ECO:0007669"/>
    <property type="project" value="UniProtKB-KW"/>
</dbReference>
<dbReference type="CDD" id="cd16461">
    <property type="entry name" value="RING-H2_EL5-like"/>
    <property type="match status" value="1"/>
</dbReference>
<dbReference type="eggNOG" id="KOG0800">
    <property type="taxonomic scope" value="Eukaryota"/>
</dbReference>
<dbReference type="InterPro" id="IPR001841">
    <property type="entry name" value="Znf_RING"/>
</dbReference>
<evidence type="ECO:0000256" key="2">
    <source>
        <dbReference type="ARBA" id="ARBA00022771"/>
    </source>
</evidence>
<protein>
    <submittedName>
        <fullName evidence="4">RING-H2 finger protein ATL80</fullName>
    </submittedName>
</protein>
<sequence>MPRHLLQQSVDRLAALAAPPAAAMARGGTSVHTDTLLILAAVLCFLLCVVGLAMVARCSRLCNPSAFSVDAPGAVAAPCKGIKKKALQALPTVSWRPEQGDQEEAGEKPECAICLAEFAPGDEVRVLPTCGHGFHAACVDVWLLSNSTCPSCRRALVVAAAQSPAVTGSPPPQTCCERADAVAAAQASVGWVWVKQSMVKWREASITHGGGEAVVLTPVVSRRVAWWPASGKGLGRRLWPRPLPAVGTVASPPQQLN</sequence>
<dbReference type="InterPro" id="IPR013083">
    <property type="entry name" value="Znf_RING/FYVE/PHD"/>
</dbReference>
<reference evidence="4" key="1">
    <citation type="journal article" date="2013" name="Nature">
        <title>Draft genome of the wheat A-genome progenitor Triticum urartu.</title>
        <authorList>
            <person name="Ling H.Q."/>
            <person name="Zhao S."/>
            <person name="Liu D."/>
            <person name="Wang J."/>
            <person name="Sun H."/>
            <person name="Zhang C."/>
            <person name="Fan H."/>
            <person name="Li D."/>
            <person name="Dong L."/>
            <person name="Tao Y."/>
            <person name="Gao C."/>
            <person name="Wu H."/>
            <person name="Li Y."/>
            <person name="Cui Y."/>
            <person name="Guo X."/>
            <person name="Zheng S."/>
            <person name="Wang B."/>
            <person name="Yu K."/>
            <person name="Liang Q."/>
            <person name="Yang W."/>
            <person name="Lou X."/>
            <person name="Chen J."/>
            <person name="Feng M."/>
            <person name="Jian J."/>
            <person name="Zhang X."/>
            <person name="Luo G."/>
            <person name="Jiang Y."/>
            <person name="Liu J."/>
            <person name="Wang Z."/>
            <person name="Sha Y."/>
            <person name="Zhang B."/>
            <person name="Wu H."/>
            <person name="Tang D."/>
            <person name="Shen Q."/>
            <person name="Xue P."/>
            <person name="Zou S."/>
            <person name="Wang X."/>
            <person name="Liu X."/>
            <person name="Wang F."/>
            <person name="Yang Y."/>
            <person name="An X."/>
            <person name="Dong Z."/>
            <person name="Zhang K."/>
            <person name="Zhang X."/>
            <person name="Luo M.C."/>
            <person name="Dvorak J."/>
            <person name="Tong Y."/>
            <person name="Wang J."/>
            <person name="Yang H."/>
            <person name="Li Z."/>
            <person name="Wang D."/>
            <person name="Zhang A."/>
            <person name="Wang J."/>
        </authorList>
    </citation>
    <scope>NUCLEOTIDE SEQUENCE</scope>
</reference>
<accession>M7ZFW3</accession>
<dbReference type="PANTHER" id="PTHR45798:SF23">
    <property type="entry name" value="OS09G0554200 PROTEIN"/>
    <property type="match status" value="1"/>
</dbReference>
<dbReference type="PANTHER" id="PTHR45798">
    <property type="entry name" value="RING-H2 FINGER PROTEIN ATL61-RELATED-RELATED"/>
    <property type="match status" value="1"/>
</dbReference>
<gene>
    <name evidence="4" type="ORF">TRIUR3_14883</name>
</gene>
<evidence type="ECO:0000256" key="3">
    <source>
        <dbReference type="ARBA" id="ARBA00022833"/>
    </source>
</evidence>
<dbReference type="EMBL" id="KD221438">
    <property type="protein sequence ID" value="EMS51300.1"/>
    <property type="molecule type" value="Genomic_DNA"/>
</dbReference>
<dbReference type="SMART" id="SM00184">
    <property type="entry name" value="RING"/>
    <property type="match status" value="1"/>
</dbReference>
<name>M7ZFW3_TRIUA</name>
<dbReference type="Gene3D" id="3.30.40.10">
    <property type="entry name" value="Zinc/RING finger domain, C3HC4 (zinc finger)"/>
    <property type="match status" value="1"/>
</dbReference>
<evidence type="ECO:0000313" key="4">
    <source>
        <dbReference type="EMBL" id="EMS51300.1"/>
    </source>
</evidence>
<keyword evidence="2" id="KW-0863">Zinc-finger</keyword>
<dbReference type="AlphaFoldDB" id="M7ZFW3"/>
<dbReference type="InterPro" id="IPR052788">
    <property type="entry name" value="RING-type_E3_ligase_ATL"/>
</dbReference>
<evidence type="ECO:0000256" key="1">
    <source>
        <dbReference type="ARBA" id="ARBA00022723"/>
    </source>
</evidence>
<keyword evidence="1" id="KW-0479">Metal-binding</keyword>
<dbReference type="PROSITE" id="PS50089">
    <property type="entry name" value="ZF_RING_2"/>
    <property type="match status" value="1"/>
</dbReference>
<dbReference type="Pfam" id="PF13639">
    <property type="entry name" value="zf-RING_2"/>
    <property type="match status" value="1"/>
</dbReference>
<keyword evidence="3" id="KW-0862">Zinc</keyword>
<dbReference type="STRING" id="4572.M7ZFW3"/>
<dbReference type="SUPFAM" id="SSF57850">
    <property type="entry name" value="RING/U-box"/>
    <property type="match status" value="1"/>
</dbReference>